<feature type="region of interest" description="Disordered" evidence="1">
    <location>
        <begin position="1"/>
        <end position="32"/>
    </location>
</feature>
<dbReference type="EMBL" id="CAJNNV010029480">
    <property type="protein sequence ID" value="CAE8628758.1"/>
    <property type="molecule type" value="Genomic_DNA"/>
</dbReference>
<feature type="non-terminal residue" evidence="2">
    <location>
        <position position="1"/>
    </location>
</feature>
<reference evidence="2" key="1">
    <citation type="submission" date="2021-02" db="EMBL/GenBank/DDBJ databases">
        <authorList>
            <person name="Dougan E. K."/>
            <person name="Rhodes N."/>
            <person name="Thang M."/>
            <person name="Chan C."/>
        </authorList>
    </citation>
    <scope>NUCLEOTIDE SEQUENCE</scope>
</reference>
<organism evidence="2 3">
    <name type="scientific">Polarella glacialis</name>
    <name type="common">Dinoflagellate</name>
    <dbReference type="NCBI Taxonomy" id="89957"/>
    <lineage>
        <taxon>Eukaryota</taxon>
        <taxon>Sar</taxon>
        <taxon>Alveolata</taxon>
        <taxon>Dinophyceae</taxon>
        <taxon>Suessiales</taxon>
        <taxon>Suessiaceae</taxon>
        <taxon>Polarella</taxon>
    </lineage>
</organism>
<evidence type="ECO:0000313" key="3">
    <source>
        <dbReference type="Proteomes" id="UP000654075"/>
    </source>
</evidence>
<feature type="region of interest" description="Disordered" evidence="1">
    <location>
        <begin position="102"/>
        <end position="128"/>
    </location>
</feature>
<feature type="compositionally biased region" description="Polar residues" evidence="1">
    <location>
        <begin position="118"/>
        <end position="128"/>
    </location>
</feature>
<protein>
    <submittedName>
        <fullName evidence="2">Uncharacterized protein</fullName>
    </submittedName>
</protein>
<gene>
    <name evidence="2" type="ORF">PGLA1383_LOCUS45362</name>
</gene>
<comment type="caution">
    <text evidence="2">The sequence shown here is derived from an EMBL/GenBank/DDBJ whole genome shotgun (WGS) entry which is preliminary data.</text>
</comment>
<proteinExistence type="predicted"/>
<keyword evidence="3" id="KW-1185">Reference proteome</keyword>
<feature type="non-terminal residue" evidence="2">
    <location>
        <position position="128"/>
    </location>
</feature>
<name>A0A813GQW7_POLGL</name>
<dbReference type="AlphaFoldDB" id="A0A813GQW7"/>
<accession>A0A813GQW7</accession>
<sequence length="128" mass="13053">SSAWRPSSSAADRSLGSSHRISLQSPSSSSLNVFGVSSRALSCCVSPVSGSSPTPRLFSSQAPPTTFASSCGQLPRTSVGPSAQYVSAGTVPAVSYVQAPTAHAASGPSSPSFMRRTQPVQLQVPEQT</sequence>
<evidence type="ECO:0000256" key="1">
    <source>
        <dbReference type="SAM" id="MobiDB-lite"/>
    </source>
</evidence>
<dbReference type="Proteomes" id="UP000654075">
    <property type="component" value="Unassembled WGS sequence"/>
</dbReference>
<evidence type="ECO:0000313" key="2">
    <source>
        <dbReference type="EMBL" id="CAE8628758.1"/>
    </source>
</evidence>
<feature type="compositionally biased region" description="Low complexity" evidence="1">
    <location>
        <begin position="7"/>
        <end position="32"/>
    </location>
</feature>